<dbReference type="eggNOG" id="COG2377">
    <property type="taxonomic scope" value="Bacteria"/>
</dbReference>
<organism evidence="1 2">
    <name type="scientific">Robiginitalea biformata (strain ATCC BAA-864 / DSM 15991 / KCTC 12146 / HTCC2501)</name>
    <dbReference type="NCBI Taxonomy" id="313596"/>
    <lineage>
        <taxon>Bacteria</taxon>
        <taxon>Pseudomonadati</taxon>
        <taxon>Bacteroidota</taxon>
        <taxon>Flavobacteriia</taxon>
        <taxon>Flavobacteriales</taxon>
        <taxon>Flavobacteriaceae</taxon>
        <taxon>Robiginitalea</taxon>
    </lineage>
</organism>
<evidence type="ECO:0000313" key="1">
    <source>
        <dbReference type="EMBL" id="EAR14074.1"/>
    </source>
</evidence>
<dbReference type="PANTHER" id="PTHR30605">
    <property type="entry name" value="ANHYDRO-N-ACETYLMURAMIC ACID KINASE"/>
    <property type="match status" value="1"/>
</dbReference>
<accession>A4CPY9</accession>
<dbReference type="InterPro" id="IPR043129">
    <property type="entry name" value="ATPase_NBD"/>
</dbReference>
<dbReference type="SUPFAM" id="SSF53067">
    <property type="entry name" value="Actin-like ATPase domain"/>
    <property type="match status" value="1"/>
</dbReference>
<sequence>MMSGTSLDGLDLVLAHLTESEGAWGYKILASGCLDYEPKMRQRLQAAIEMDVGGLLAFHTEYGKWLGDQAAKFLAAQHEPADAVASHGHTVHHRPEAGFTFQLGCPQEVALRTGVPCIGDFRSLDIRLGGQGAPLVPIGDRLLFGSYDFCLNLGGISNISFERMGKRTAFDIGIANMLLNHLSSESGRAYDAGGALARSGKVLPDLLKALDNLPYYRQPFPKSTGYEWFRDQIIPLLNAHPGSPEDRLRTATVHVAGTVARQIDELAGGSPATVLVTGGGAYNDFLMEQIREGMHPDIRVHIPHDGLVENKEALVFALLGALRLSGSVNVLSSVTGARKDSCSGILYLPEVSGGQRPPGSGILGG</sequence>
<dbReference type="NCBIfam" id="NF007144">
    <property type="entry name" value="PRK09585.2-3"/>
    <property type="match status" value="1"/>
</dbReference>
<keyword evidence="2" id="KW-1185">Reference proteome</keyword>
<protein>
    <recommendedName>
        <fullName evidence="3">Anhydro-N-acetylmuramic acid kinase</fullName>
    </recommendedName>
</protein>
<dbReference type="GO" id="GO:0009254">
    <property type="term" value="P:peptidoglycan turnover"/>
    <property type="evidence" value="ECO:0007669"/>
    <property type="project" value="InterPro"/>
</dbReference>
<dbReference type="GO" id="GO:0016773">
    <property type="term" value="F:phosphotransferase activity, alcohol group as acceptor"/>
    <property type="evidence" value="ECO:0007669"/>
    <property type="project" value="InterPro"/>
</dbReference>
<dbReference type="AlphaFoldDB" id="A4CPY9"/>
<dbReference type="Proteomes" id="UP000009049">
    <property type="component" value="Chromosome"/>
</dbReference>
<dbReference type="HOGENOM" id="CLU_038782_2_0_10"/>
<name>A4CPY9_ROBBH</name>
<dbReference type="GO" id="GO:0006040">
    <property type="term" value="P:amino sugar metabolic process"/>
    <property type="evidence" value="ECO:0007669"/>
    <property type="project" value="InterPro"/>
</dbReference>
<dbReference type="KEGG" id="rbi:RB2501_01570"/>
<gene>
    <name evidence="1" type="ordered locus">RB2501_01570</name>
</gene>
<dbReference type="Gene3D" id="3.30.420.40">
    <property type="match status" value="2"/>
</dbReference>
<reference evidence="1 2" key="1">
    <citation type="journal article" date="2009" name="J. Bacteriol.">
        <title>Complete genome sequence of Robiginitalea biformata HTCC2501.</title>
        <authorList>
            <person name="Oh H.M."/>
            <person name="Giovannoni S.J."/>
            <person name="Lee K."/>
            <person name="Ferriera S."/>
            <person name="Johnson J."/>
            <person name="Cho J.C."/>
        </authorList>
    </citation>
    <scope>NUCLEOTIDE SEQUENCE [LARGE SCALE GENOMIC DNA]</scope>
    <source>
        <strain evidence="2">ATCC BAA-864 / HTCC2501 / KCTC 12146</strain>
    </source>
</reference>
<dbReference type="GO" id="GO:0005524">
    <property type="term" value="F:ATP binding"/>
    <property type="evidence" value="ECO:0007669"/>
    <property type="project" value="InterPro"/>
</dbReference>
<dbReference type="EMBL" id="CP001712">
    <property type="protein sequence ID" value="EAR14074.1"/>
    <property type="molecule type" value="Genomic_DNA"/>
</dbReference>
<dbReference type="PANTHER" id="PTHR30605:SF0">
    <property type="entry name" value="ANHYDRO-N-ACETYLMURAMIC ACID KINASE"/>
    <property type="match status" value="1"/>
</dbReference>
<dbReference type="Pfam" id="PF03702">
    <property type="entry name" value="AnmK"/>
    <property type="match status" value="1"/>
</dbReference>
<evidence type="ECO:0008006" key="3">
    <source>
        <dbReference type="Google" id="ProtNLM"/>
    </source>
</evidence>
<proteinExistence type="predicted"/>
<evidence type="ECO:0000313" key="2">
    <source>
        <dbReference type="Proteomes" id="UP000009049"/>
    </source>
</evidence>
<dbReference type="InterPro" id="IPR005338">
    <property type="entry name" value="Anhydro_N_Ac-Mur_kinase"/>
</dbReference>
<dbReference type="STRING" id="313596.RB2501_01570"/>